<protein>
    <submittedName>
        <fullName evidence="1">Uncharacterized protein</fullName>
    </submittedName>
</protein>
<proteinExistence type="predicted"/>
<evidence type="ECO:0000313" key="2">
    <source>
        <dbReference type="Proteomes" id="UP000295238"/>
    </source>
</evidence>
<accession>A0A4R5ULQ4</accession>
<reference evidence="1 2" key="1">
    <citation type="submission" date="2019-03" db="EMBL/GenBank/DDBJ databases">
        <title>Rhizobium sp. nov., an bacterium isolated from biocrust in Mu Us Desert.</title>
        <authorList>
            <person name="Lixiong L."/>
        </authorList>
    </citation>
    <scope>NUCLEOTIDE SEQUENCE [LARGE SCALE GENOMIC DNA]</scope>
    <source>
        <strain evidence="1 2">SPY-1</strain>
    </source>
</reference>
<dbReference type="RefSeq" id="WP_133314214.1">
    <property type="nucleotide sequence ID" value="NZ_SMTL01000001.1"/>
</dbReference>
<name>A0A4R5ULQ4_9HYPH</name>
<dbReference type="AlphaFoldDB" id="A0A4R5ULQ4"/>
<evidence type="ECO:0000313" key="1">
    <source>
        <dbReference type="EMBL" id="TDK38765.1"/>
    </source>
</evidence>
<comment type="caution">
    <text evidence="1">The sequence shown here is derived from an EMBL/GenBank/DDBJ whole genome shotgun (WGS) entry which is preliminary data.</text>
</comment>
<dbReference type="EMBL" id="SMTL01000001">
    <property type="protein sequence ID" value="TDK38765.1"/>
    <property type="molecule type" value="Genomic_DNA"/>
</dbReference>
<gene>
    <name evidence="1" type="ORF">E2F50_01020</name>
</gene>
<dbReference type="Proteomes" id="UP000295238">
    <property type="component" value="Unassembled WGS sequence"/>
</dbReference>
<dbReference type="OrthoDB" id="8368574at2"/>
<organism evidence="1 2">
    <name type="scientific">Rhizobium deserti</name>
    <dbReference type="NCBI Taxonomy" id="2547961"/>
    <lineage>
        <taxon>Bacteria</taxon>
        <taxon>Pseudomonadati</taxon>
        <taxon>Pseudomonadota</taxon>
        <taxon>Alphaproteobacteria</taxon>
        <taxon>Hyphomicrobiales</taxon>
        <taxon>Rhizobiaceae</taxon>
        <taxon>Rhizobium/Agrobacterium group</taxon>
        <taxon>Rhizobium</taxon>
    </lineage>
</organism>
<sequence>MDWQKKYRWQRISGKETGLGGKLHEDFIGWDGETNIGRIYLDQQTLKAGKWRWAIQYPKGESLPAQHRLGDDSGGSG</sequence>
<keyword evidence="2" id="KW-1185">Reference proteome</keyword>